<evidence type="ECO:0000313" key="1">
    <source>
        <dbReference type="EMBL" id="GKX28613.1"/>
    </source>
</evidence>
<sequence length="123" mass="14631">MSSTTIHTEEVEQKLIKLEVLSKIIYYKKCSLSEDNKWLDNIDKNEIDKISKEILVLEKYVYSVKNYVKEAIESCEHVNKPIDVKDNDVNNNNYHRSSLIKLYNRLDKSFVTLWEVYNDILKQ</sequence>
<protein>
    <submittedName>
        <fullName evidence="1">Uncharacterized protein</fullName>
    </submittedName>
</protein>
<dbReference type="RefSeq" id="WP_281813084.1">
    <property type="nucleotide sequence ID" value="NZ_BRLB01000001.1"/>
</dbReference>
<reference evidence="1" key="1">
    <citation type="submission" date="2022-06" db="EMBL/GenBank/DDBJ databases">
        <title>Vallitalea longa sp. nov., an anaerobic bacterium isolated from marine sediment.</title>
        <authorList>
            <person name="Hirano S."/>
            <person name="Terahara T."/>
            <person name="Mori K."/>
            <person name="Hamada M."/>
            <person name="Matsumoto R."/>
            <person name="Kobayashi T."/>
        </authorList>
    </citation>
    <scope>NUCLEOTIDE SEQUENCE</scope>
    <source>
        <strain evidence="1">SH18-1</strain>
    </source>
</reference>
<organism evidence="1 2">
    <name type="scientific">Vallitalea longa</name>
    <dbReference type="NCBI Taxonomy" id="2936439"/>
    <lineage>
        <taxon>Bacteria</taxon>
        <taxon>Bacillati</taxon>
        <taxon>Bacillota</taxon>
        <taxon>Clostridia</taxon>
        <taxon>Lachnospirales</taxon>
        <taxon>Vallitaleaceae</taxon>
        <taxon>Vallitalea</taxon>
    </lineage>
</organism>
<evidence type="ECO:0000313" key="2">
    <source>
        <dbReference type="Proteomes" id="UP001144256"/>
    </source>
</evidence>
<dbReference type="EMBL" id="BRLB01000001">
    <property type="protein sequence ID" value="GKX28613.1"/>
    <property type="molecule type" value="Genomic_DNA"/>
</dbReference>
<accession>A0A9W5YA40</accession>
<comment type="caution">
    <text evidence="1">The sequence shown here is derived from an EMBL/GenBank/DDBJ whole genome shotgun (WGS) entry which is preliminary data.</text>
</comment>
<dbReference type="Proteomes" id="UP001144256">
    <property type="component" value="Unassembled WGS sequence"/>
</dbReference>
<keyword evidence="2" id="KW-1185">Reference proteome</keyword>
<dbReference type="AlphaFoldDB" id="A0A9W5YA40"/>
<gene>
    <name evidence="1" type="ORF">SH1V18_10930</name>
</gene>
<proteinExistence type="predicted"/>
<name>A0A9W5YA40_9FIRM</name>